<dbReference type="InterPro" id="IPR001958">
    <property type="entry name" value="Tet-R_TetA/multi-R_MdtG-like"/>
</dbReference>
<dbReference type="CDD" id="cd17320">
    <property type="entry name" value="MFS_MdfA_MDR_like"/>
    <property type="match status" value="1"/>
</dbReference>
<dbReference type="PANTHER" id="PTHR23502:SF132">
    <property type="entry name" value="POLYAMINE TRANSPORTER 2-RELATED"/>
    <property type="match status" value="1"/>
</dbReference>
<keyword evidence="13" id="KW-1185">Reference proteome</keyword>
<dbReference type="InterPro" id="IPR020846">
    <property type="entry name" value="MFS_dom"/>
</dbReference>
<dbReference type="InterPro" id="IPR036259">
    <property type="entry name" value="MFS_trans_sf"/>
</dbReference>
<dbReference type="STRING" id="1225127.SAMN05661030_3855"/>
<evidence type="ECO:0000256" key="5">
    <source>
        <dbReference type="ARBA" id="ARBA00022475"/>
    </source>
</evidence>
<evidence type="ECO:0000256" key="8">
    <source>
        <dbReference type="ARBA" id="ARBA00023136"/>
    </source>
</evidence>
<evidence type="ECO:0000256" key="2">
    <source>
        <dbReference type="ARBA" id="ARBA00006236"/>
    </source>
</evidence>
<keyword evidence="7 10" id="KW-1133">Transmembrane helix</keyword>
<feature type="transmembrane region" description="Helical" evidence="10">
    <location>
        <begin position="407"/>
        <end position="425"/>
    </location>
</feature>
<feature type="transmembrane region" description="Helical" evidence="10">
    <location>
        <begin position="43"/>
        <end position="63"/>
    </location>
</feature>
<keyword evidence="5" id="KW-1003">Cell membrane</keyword>
<dbReference type="FunFam" id="1.20.1720.10:FF:000005">
    <property type="entry name" value="Bcr/CflA family efflux transporter"/>
    <property type="match status" value="1"/>
</dbReference>
<feature type="compositionally biased region" description="Polar residues" evidence="9">
    <location>
        <begin position="12"/>
        <end position="21"/>
    </location>
</feature>
<feature type="transmembrane region" description="Helical" evidence="10">
    <location>
        <begin position="139"/>
        <end position="160"/>
    </location>
</feature>
<accession>A0A1I1U015</accession>
<comment type="subcellular location">
    <subcellularLocation>
        <location evidence="1">Cell membrane</location>
        <topology evidence="1">Multi-pass membrane protein</topology>
    </subcellularLocation>
</comment>
<feature type="transmembrane region" description="Helical" evidence="10">
    <location>
        <begin position="172"/>
        <end position="191"/>
    </location>
</feature>
<feature type="transmembrane region" description="Helical" evidence="10">
    <location>
        <begin position="114"/>
        <end position="133"/>
    </location>
</feature>
<dbReference type="InterPro" id="IPR004812">
    <property type="entry name" value="Efflux_drug-R_Bcr/CmlA"/>
</dbReference>
<dbReference type="GO" id="GO:1990961">
    <property type="term" value="P:xenobiotic detoxification by transmembrane export across the plasma membrane"/>
    <property type="evidence" value="ECO:0007669"/>
    <property type="project" value="InterPro"/>
</dbReference>
<evidence type="ECO:0000256" key="1">
    <source>
        <dbReference type="ARBA" id="ARBA00004651"/>
    </source>
</evidence>
<feature type="transmembrane region" description="Helical" evidence="10">
    <location>
        <begin position="288"/>
        <end position="307"/>
    </location>
</feature>
<evidence type="ECO:0000313" key="12">
    <source>
        <dbReference type="EMBL" id="SFD64147.1"/>
    </source>
</evidence>
<evidence type="ECO:0000259" key="11">
    <source>
        <dbReference type="PROSITE" id="PS50850"/>
    </source>
</evidence>
<evidence type="ECO:0000256" key="10">
    <source>
        <dbReference type="SAM" id="Phobius"/>
    </source>
</evidence>
<dbReference type="AlphaFoldDB" id="A0A1I1U015"/>
<feature type="region of interest" description="Disordered" evidence="9">
    <location>
        <begin position="1"/>
        <end position="36"/>
    </location>
</feature>
<dbReference type="Pfam" id="PF07690">
    <property type="entry name" value="MFS_1"/>
    <property type="match status" value="1"/>
</dbReference>
<keyword evidence="6 10" id="KW-0812">Transmembrane</keyword>
<feature type="transmembrane region" description="Helical" evidence="10">
    <location>
        <begin position="83"/>
        <end position="102"/>
    </location>
</feature>
<dbReference type="NCBIfam" id="TIGR00710">
    <property type="entry name" value="efflux_Bcr_CflA"/>
    <property type="match status" value="1"/>
</dbReference>
<comment type="similarity">
    <text evidence="2">Belongs to the major facilitator superfamily. Bcr/CmlA family.</text>
</comment>
<dbReference type="EMBL" id="FOMD01000005">
    <property type="protein sequence ID" value="SFD64147.1"/>
    <property type="molecule type" value="Genomic_DNA"/>
</dbReference>
<reference evidence="13" key="1">
    <citation type="submission" date="2016-10" db="EMBL/GenBank/DDBJ databases">
        <authorList>
            <person name="Varghese N."/>
            <person name="Submissions S."/>
        </authorList>
    </citation>
    <scope>NUCLEOTIDE SEQUENCE [LARGE SCALE GENOMIC DNA]</scope>
    <source>
        <strain evidence="13">DSM 45962</strain>
    </source>
</reference>
<gene>
    <name evidence="12" type="ORF">SAMN05661030_3855</name>
</gene>
<feature type="domain" description="Major facilitator superfamily (MFS) profile" evidence="11">
    <location>
        <begin position="48"/>
        <end position="430"/>
    </location>
</feature>
<name>A0A1I1U015_9ACTN</name>
<organism evidence="12 13">
    <name type="scientific">Klenkia taihuensis</name>
    <dbReference type="NCBI Taxonomy" id="1225127"/>
    <lineage>
        <taxon>Bacteria</taxon>
        <taxon>Bacillati</taxon>
        <taxon>Actinomycetota</taxon>
        <taxon>Actinomycetes</taxon>
        <taxon>Geodermatophilales</taxon>
        <taxon>Geodermatophilaceae</taxon>
        <taxon>Klenkia</taxon>
    </lineage>
</organism>
<dbReference type="GO" id="GO:0042910">
    <property type="term" value="F:xenobiotic transmembrane transporter activity"/>
    <property type="evidence" value="ECO:0007669"/>
    <property type="project" value="InterPro"/>
</dbReference>
<dbReference type="InterPro" id="IPR011701">
    <property type="entry name" value="MFS"/>
</dbReference>
<feature type="transmembrane region" description="Helical" evidence="10">
    <location>
        <begin position="345"/>
        <end position="370"/>
    </location>
</feature>
<evidence type="ECO:0000256" key="6">
    <source>
        <dbReference type="ARBA" id="ARBA00022692"/>
    </source>
</evidence>
<feature type="transmembrane region" description="Helical" evidence="10">
    <location>
        <begin position="319"/>
        <end position="339"/>
    </location>
</feature>
<evidence type="ECO:0000256" key="9">
    <source>
        <dbReference type="SAM" id="MobiDB-lite"/>
    </source>
</evidence>
<feature type="transmembrane region" description="Helical" evidence="10">
    <location>
        <begin position="203"/>
        <end position="222"/>
    </location>
</feature>
<keyword evidence="8 10" id="KW-0472">Membrane</keyword>
<evidence type="ECO:0000313" key="13">
    <source>
        <dbReference type="Proteomes" id="UP000199022"/>
    </source>
</evidence>
<evidence type="ECO:0000256" key="3">
    <source>
        <dbReference type="ARBA" id="ARBA00007520"/>
    </source>
</evidence>
<comment type="similarity">
    <text evidence="3">Belongs to the major facilitator superfamily. TCR/Tet family.</text>
</comment>
<dbReference type="GO" id="GO:0005886">
    <property type="term" value="C:plasma membrane"/>
    <property type="evidence" value="ECO:0007669"/>
    <property type="project" value="UniProtKB-SubCell"/>
</dbReference>
<dbReference type="Proteomes" id="UP000199022">
    <property type="component" value="Unassembled WGS sequence"/>
</dbReference>
<keyword evidence="4" id="KW-0813">Transport</keyword>
<sequence>MTPMAPQRMEGTMSTATSTPEGTGAAPNLPSSTLAATTGGRPAVGRALATVLALLTVFGPISMDLYLPVLPALTTELGAATSTAQLTITACLLGLAAGQLLAGPASDRFGRRRPLLIGVAAYVAVSLLCAVSPTVETLVAARFVQGLAGGVGIVIAQAAGRDVYSGGALLRFYGRLTVLGGLAAIVGPLVGGQLAQVTDWRGIFLFLAVLGAVILAACLAVFGETLPTEQRTTGGLAQTLTDMGQLLHDRVFLGAVLLTGFVNAALFAYLSGATYLLQDTYGLSPQGYSYAFGLNSAGFMVFGFLAGRTSERWSVRGTLAVGVSMVAAGAAGLLATAALDLPLVAVIVSLLFLVSGVAVTTPPATSLALTGYPHIAGTASSFLGMARFAFGGIAAPLVGLGTGVTPLALVTAAGAVLGALAYLLTTAQPAPTHN</sequence>
<dbReference type="PROSITE" id="PS50850">
    <property type="entry name" value="MFS"/>
    <property type="match status" value="1"/>
</dbReference>
<dbReference type="PROSITE" id="PS00216">
    <property type="entry name" value="SUGAR_TRANSPORT_1"/>
    <property type="match status" value="1"/>
</dbReference>
<dbReference type="SUPFAM" id="SSF103473">
    <property type="entry name" value="MFS general substrate transporter"/>
    <property type="match status" value="1"/>
</dbReference>
<dbReference type="Gene3D" id="1.20.1720.10">
    <property type="entry name" value="Multidrug resistance protein D"/>
    <property type="match status" value="1"/>
</dbReference>
<dbReference type="PRINTS" id="PR01035">
    <property type="entry name" value="TCRTETA"/>
</dbReference>
<evidence type="ECO:0000256" key="4">
    <source>
        <dbReference type="ARBA" id="ARBA00022448"/>
    </source>
</evidence>
<dbReference type="InterPro" id="IPR005829">
    <property type="entry name" value="Sugar_transporter_CS"/>
</dbReference>
<protein>
    <submittedName>
        <fullName evidence="12">MFS transporter, DHA1 family, bicyclomycin/chloramphenicol resistance protein</fullName>
    </submittedName>
</protein>
<feature type="transmembrane region" description="Helical" evidence="10">
    <location>
        <begin position="251"/>
        <end position="276"/>
    </location>
</feature>
<dbReference type="PANTHER" id="PTHR23502">
    <property type="entry name" value="MAJOR FACILITATOR SUPERFAMILY"/>
    <property type="match status" value="1"/>
</dbReference>
<proteinExistence type="inferred from homology"/>
<evidence type="ECO:0000256" key="7">
    <source>
        <dbReference type="ARBA" id="ARBA00022989"/>
    </source>
</evidence>